<feature type="region of interest" description="Disordered" evidence="1">
    <location>
        <begin position="101"/>
        <end position="123"/>
    </location>
</feature>
<evidence type="ECO:0000256" key="1">
    <source>
        <dbReference type="SAM" id="MobiDB-lite"/>
    </source>
</evidence>
<dbReference type="AlphaFoldDB" id="A0A371EQJ1"/>
<feature type="region of interest" description="Disordered" evidence="1">
    <location>
        <begin position="58"/>
        <end position="80"/>
    </location>
</feature>
<organism evidence="2 3">
    <name type="scientific">Mucuna pruriens</name>
    <name type="common">Velvet bean</name>
    <name type="synonym">Dolichos pruriens</name>
    <dbReference type="NCBI Taxonomy" id="157652"/>
    <lineage>
        <taxon>Eukaryota</taxon>
        <taxon>Viridiplantae</taxon>
        <taxon>Streptophyta</taxon>
        <taxon>Embryophyta</taxon>
        <taxon>Tracheophyta</taxon>
        <taxon>Spermatophyta</taxon>
        <taxon>Magnoliopsida</taxon>
        <taxon>eudicotyledons</taxon>
        <taxon>Gunneridae</taxon>
        <taxon>Pentapetalae</taxon>
        <taxon>rosids</taxon>
        <taxon>fabids</taxon>
        <taxon>Fabales</taxon>
        <taxon>Fabaceae</taxon>
        <taxon>Papilionoideae</taxon>
        <taxon>50 kb inversion clade</taxon>
        <taxon>NPAAA clade</taxon>
        <taxon>indigoferoid/millettioid clade</taxon>
        <taxon>Phaseoleae</taxon>
        <taxon>Mucuna</taxon>
    </lineage>
</organism>
<feature type="region of interest" description="Disordered" evidence="1">
    <location>
        <begin position="141"/>
        <end position="319"/>
    </location>
</feature>
<proteinExistence type="predicted"/>
<reference evidence="2" key="1">
    <citation type="submission" date="2018-05" db="EMBL/GenBank/DDBJ databases">
        <title>Draft genome of Mucuna pruriens seed.</title>
        <authorList>
            <person name="Nnadi N.E."/>
            <person name="Vos R."/>
            <person name="Hasami M.H."/>
            <person name="Devisetty U.K."/>
            <person name="Aguiy J.C."/>
        </authorList>
    </citation>
    <scope>NUCLEOTIDE SEQUENCE [LARGE SCALE GENOMIC DNA]</scope>
    <source>
        <strain evidence="2">JCA_2017</strain>
    </source>
</reference>
<feature type="compositionally biased region" description="Basic residues" evidence="1">
    <location>
        <begin position="63"/>
        <end position="72"/>
    </location>
</feature>
<dbReference type="OrthoDB" id="696117at2759"/>
<comment type="caution">
    <text evidence="2">The sequence shown here is derived from an EMBL/GenBank/DDBJ whole genome shotgun (WGS) entry which is preliminary data.</text>
</comment>
<evidence type="ECO:0000313" key="2">
    <source>
        <dbReference type="EMBL" id="RDX68315.1"/>
    </source>
</evidence>
<evidence type="ECO:0000313" key="3">
    <source>
        <dbReference type="Proteomes" id="UP000257109"/>
    </source>
</evidence>
<dbReference type="PANTHER" id="PTHR48227">
    <property type="entry name" value="DNA TOPOISOMERASE 1-LIKE"/>
    <property type="match status" value="1"/>
</dbReference>
<dbReference type="PANTHER" id="PTHR48227:SF1">
    <property type="entry name" value="DNA LIGASE 1-LIKE"/>
    <property type="match status" value="1"/>
</dbReference>
<dbReference type="STRING" id="157652.A0A371EQJ1"/>
<accession>A0A371EQJ1</accession>
<name>A0A371EQJ1_MUCPR</name>
<dbReference type="EMBL" id="QJKJ01012596">
    <property type="protein sequence ID" value="RDX68315.1"/>
    <property type="molecule type" value="Genomic_DNA"/>
</dbReference>
<protein>
    <submittedName>
        <fullName evidence="2">Uncharacterized protein</fullName>
    </submittedName>
</protein>
<feature type="compositionally biased region" description="Basic and acidic residues" evidence="1">
    <location>
        <begin position="273"/>
        <end position="312"/>
    </location>
</feature>
<feature type="compositionally biased region" description="Basic and acidic residues" evidence="1">
    <location>
        <begin position="158"/>
        <end position="179"/>
    </location>
</feature>
<feature type="compositionally biased region" description="Polar residues" evidence="1">
    <location>
        <begin position="112"/>
        <end position="123"/>
    </location>
</feature>
<keyword evidence="3" id="KW-1185">Reference proteome</keyword>
<feature type="compositionally biased region" description="Basic and acidic residues" evidence="1">
    <location>
        <begin position="102"/>
        <end position="111"/>
    </location>
</feature>
<feature type="non-terminal residue" evidence="2">
    <location>
        <position position="361"/>
    </location>
</feature>
<feature type="compositionally biased region" description="Basic and acidic residues" evidence="1">
    <location>
        <begin position="230"/>
        <end position="248"/>
    </location>
</feature>
<gene>
    <name evidence="2" type="ORF">CR513_52715</name>
</gene>
<sequence>MKTISGHCVSEKDISLSKATKILSKFVSADNGASHVINAYLHRASAAFDELKQLHKELEPSHSHKKKHKRHRAETGDDSGRVVENSVRSVDINQELGLGHVKSKEFRRQRTDSGNADQDYGKSTQTIVKFSQELNGSIEYQTENVAGSEKHKKKKKKQEVESLHDGDSTVKFGEREGDSKPPTGAQNEIESGREQGNEGDANPGVEEGKKQKSVKKKHKESAGSFSNNKGEVENGKGLEQQKEIEKKLSNGMEGETGGLSGSPELKIKKKKKYEAGSEKKLYAEEVKLEQGKNRKSDDVEGRPEDQTRDLTKKRMKRKQGAVGDTKFIVLTTHQESSALGVYIFLSLADRCKNTIPIGLLF</sequence>
<dbReference type="Proteomes" id="UP000257109">
    <property type="component" value="Unassembled WGS sequence"/>
</dbReference>